<evidence type="ECO:0000313" key="2">
    <source>
        <dbReference type="EMBL" id="OQV13858.1"/>
    </source>
</evidence>
<dbReference type="CDD" id="cd02325">
    <property type="entry name" value="R3H"/>
    <property type="match status" value="1"/>
</dbReference>
<feature type="domain" description="R3H" evidence="1">
    <location>
        <begin position="9"/>
        <end position="72"/>
    </location>
</feature>
<protein>
    <recommendedName>
        <fullName evidence="1">R3H domain-containing protein</fullName>
    </recommendedName>
</protein>
<evidence type="ECO:0000259" key="1">
    <source>
        <dbReference type="PROSITE" id="PS51061"/>
    </source>
</evidence>
<dbReference type="EMBL" id="MTYJ01000115">
    <property type="protein sequence ID" value="OQV13858.1"/>
    <property type="molecule type" value="Genomic_DNA"/>
</dbReference>
<name>A0A1W0WF87_HYPEX</name>
<dbReference type="AlphaFoldDB" id="A0A1W0WF87"/>
<dbReference type="Gene3D" id="3.30.1370.50">
    <property type="entry name" value="R3H-like domain"/>
    <property type="match status" value="1"/>
</dbReference>
<keyword evidence="3" id="KW-1185">Reference proteome</keyword>
<dbReference type="OrthoDB" id="2359216at2759"/>
<dbReference type="SMART" id="SM00393">
    <property type="entry name" value="R3H"/>
    <property type="match status" value="1"/>
</dbReference>
<comment type="caution">
    <text evidence="2">The sequence shown here is derived from an EMBL/GenBank/DDBJ whole genome shotgun (WGS) entry which is preliminary data.</text>
</comment>
<evidence type="ECO:0000313" key="3">
    <source>
        <dbReference type="Proteomes" id="UP000192578"/>
    </source>
</evidence>
<dbReference type="InterPro" id="IPR036867">
    <property type="entry name" value="R3H_dom_sf"/>
</dbReference>
<dbReference type="InterPro" id="IPR001374">
    <property type="entry name" value="R3H_dom"/>
</dbReference>
<reference evidence="3" key="1">
    <citation type="submission" date="2017-01" db="EMBL/GenBank/DDBJ databases">
        <title>Comparative genomics of anhydrobiosis in the tardigrade Hypsibius dujardini.</title>
        <authorList>
            <person name="Yoshida Y."/>
            <person name="Koutsovoulos G."/>
            <person name="Laetsch D."/>
            <person name="Stevens L."/>
            <person name="Kumar S."/>
            <person name="Horikawa D."/>
            <person name="Ishino K."/>
            <person name="Komine S."/>
            <person name="Tomita M."/>
            <person name="Blaxter M."/>
            <person name="Arakawa K."/>
        </authorList>
    </citation>
    <scope>NUCLEOTIDE SEQUENCE [LARGE SCALE GENOMIC DNA]</scope>
    <source>
        <strain evidence="3">Z151</strain>
    </source>
</reference>
<dbReference type="GO" id="GO:0003676">
    <property type="term" value="F:nucleic acid binding"/>
    <property type="evidence" value="ECO:0007669"/>
    <property type="project" value="UniProtKB-UniRule"/>
</dbReference>
<gene>
    <name evidence="2" type="ORF">BV898_11965</name>
</gene>
<organism evidence="2 3">
    <name type="scientific">Hypsibius exemplaris</name>
    <name type="common">Freshwater tardigrade</name>
    <dbReference type="NCBI Taxonomy" id="2072580"/>
    <lineage>
        <taxon>Eukaryota</taxon>
        <taxon>Metazoa</taxon>
        <taxon>Ecdysozoa</taxon>
        <taxon>Tardigrada</taxon>
        <taxon>Eutardigrada</taxon>
        <taxon>Parachela</taxon>
        <taxon>Hypsibioidea</taxon>
        <taxon>Hypsibiidae</taxon>
        <taxon>Hypsibius</taxon>
    </lineage>
</organism>
<proteinExistence type="predicted"/>
<dbReference type="PROSITE" id="PS51061">
    <property type="entry name" value="R3H"/>
    <property type="match status" value="1"/>
</dbReference>
<accession>A0A1W0WF87</accession>
<sequence>MLHISAADGSFVQSICEELCQLFLANAVLLEDFSQFSLEEREIIHAVAEKFGLQHNSAGSGENRHIIVRYKWSLPKLAEELRRVGGKTGRYELWEPTVPLPNQIL</sequence>
<dbReference type="Pfam" id="PF01424">
    <property type="entry name" value="R3H"/>
    <property type="match status" value="1"/>
</dbReference>
<dbReference type="Proteomes" id="UP000192578">
    <property type="component" value="Unassembled WGS sequence"/>
</dbReference>
<dbReference type="SUPFAM" id="SSF82708">
    <property type="entry name" value="R3H domain"/>
    <property type="match status" value="1"/>
</dbReference>